<dbReference type="InterPro" id="IPR038390">
    <property type="entry name" value="Metal_Tscrpt_repr_sf"/>
</dbReference>
<reference evidence="2 3" key="1">
    <citation type="submission" date="2020-08" db="EMBL/GenBank/DDBJ databases">
        <title>Genomic Encyclopedia of Type Strains, Phase IV (KMG-IV): sequencing the most valuable type-strain genomes for metagenomic binning, comparative biology and taxonomic classification.</title>
        <authorList>
            <person name="Goeker M."/>
        </authorList>
    </citation>
    <scope>NUCLEOTIDE SEQUENCE [LARGE SCALE GENOMIC DNA]</scope>
    <source>
        <strain evidence="2 3">DSM 25966</strain>
    </source>
</reference>
<protein>
    <recommendedName>
        <fullName evidence="4">Nickel resistance protein</fullName>
    </recommendedName>
</protein>
<proteinExistence type="inferred from homology"/>
<organism evidence="2 3">
    <name type="scientific">Kaistia hirudinis</name>
    <dbReference type="NCBI Taxonomy" id="1293440"/>
    <lineage>
        <taxon>Bacteria</taxon>
        <taxon>Pseudomonadati</taxon>
        <taxon>Pseudomonadota</taxon>
        <taxon>Alphaproteobacteria</taxon>
        <taxon>Hyphomicrobiales</taxon>
        <taxon>Kaistiaceae</taxon>
        <taxon>Kaistia</taxon>
    </lineage>
</organism>
<dbReference type="RefSeq" id="WP_183398173.1">
    <property type="nucleotide sequence ID" value="NZ_JACIDS010000002.1"/>
</dbReference>
<dbReference type="PANTHER" id="PTHR33677">
    <property type="entry name" value="TRANSCRIPTIONAL REPRESSOR FRMR-RELATED"/>
    <property type="match status" value="1"/>
</dbReference>
<dbReference type="GO" id="GO:0045892">
    <property type="term" value="P:negative regulation of DNA-templated transcription"/>
    <property type="evidence" value="ECO:0007669"/>
    <property type="project" value="UniProtKB-ARBA"/>
</dbReference>
<dbReference type="GO" id="GO:0003677">
    <property type="term" value="F:DNA binding"/>
    <property type="evidence" value="ECO:0007669"/>
    <property type="project" value="InterPro"/>
</dbReference>
<dbReference type="GO" id="GO:0046872">
    <property type="term" value="F:metal ion binding"/>
    <property type="evidence" value="ECO:0007669"/>
    <property type="project" value="InterPro"/>
</dbReference>
<name>A0A840AMM8_9HYPH</name>
<sequence>MSHADDPQIMMRLKRAAGHLDSVVGMVRDGRDCLAIVQQLQAVIRALEASKRELIHHHIDVHLADAVEPASSAARDLRGEIRTLAKYL</sequence>
<dbReference type="Proteomes" id="UP000553963">
    <property type="component" value="Unassembled WGS sequence"/>
</dbReference>
<dbReference type="Pfam" id="PF02583">
    <property type="entry name" value="Trns_repr_metal"/>
    <property type="match status" value="1"/>
</dbReference>
<keyword evidence="3" id="KW-1185">Reference proteome</keyword>
<gene>
    <name evidence="2" type="ORF">GGR25_001562</name>
</gene>
<comment type="caution">
    <text evidence="2">The sequence shown here is derived from an EMBL/GenBank/DDBJ whole genome shotgun (WGS) entry which is preliminary data.</text>
</comment>
<dbReference type="InterPro" id="IPR003735">
    <property type="entry name" value="Metal_Tscrpt_repr"/>
</dbReference>
<evidence type="ECO:0000313" key="3">
    <source>
        <dbReference type="Proteomes" id="UP000553963"/>
    </source>
</evidence>
<evidence type="ECO:0000256" key="1">
    <source>
        <dbReference type="ARBA" id="ARBA00005260"/>
    </source>
</evidence>
<dbReference type="AlphaFoldDB" id="A0A840AMM8"/>
<dbReference type="Gene3D" id="1.20.58.1000">
    <property type="entry name" value="Metal-sensitive repressor, helix protomer"/>
    <property type="match status" value="1"/>
</dbReference>
<evidence type="ECO:0000313" key="2">
    <source>
        <dbReference type="EMBL" id="MBB3930523.1"/>
    </source>
</evidence>
<accession>A0A840AMM8</accession>
<dbReference type="EMBL" id="JACIDS010000002">
    <property type="protein sequence ID" value="MBB3930523.1"/>
    <property type="molecule type" value="Genomic_DNA"/>
</dbReference>
<comment type="similarity">
    <text evidence="1">Belongs to the FrmR/RcnR family.</text>
</comment>
<evidence type="ECO:0008006" key="4">
    <source>
        <dbReference type="Google" id="ProtNLM"/>
    </source>
</evidence>